<feature type="compositionally biased region" description="Basic and acidic residues" evidence="1">
    <location>
        <begin position="71"/>
        <end position="83"/>
    </location>
</feature>
<evidence type="ECO:0000256" key="1">
    <source>
        <dbReference type="SAM" id="MobiDB-lite"/>
    </source>
</evidence>
<feature type="compositionally biased region" description="Polar residues" evidence="1">
    <location>
        <begin position="84"/>
        <end position="101"/>
    </location>
</feature>
<organism evidence="2 3">
    <name type="scientific">Porites evermanni</name>
    <dbReference type="NCBI Taxonomy" id="104178"/>
    <lineage>
        <taxon>Eukaryota</taxon>
        <taxon>Metazoa</taxon>
        <taxon>Cnidaria</taxon>
        <taxon>Anthozoa</taxon>
        <taxon>Hexacorallia</taxon>
        <taxon>Scleractinia</taxon>
        <taxon>Fungiina</taxon>
        <taxon>Poritidae</taxon>
        <taxon>Porites</taxon>
    </lineage>
</organism>
<accession>A0ABN8S3U4</accession>
<gene>
    <name evidence="2" type="ORF">PEVE_00016861</name>
</gene>
<evidence type="ECO:0000313" key="3">
    <source>
        <dbReference type="Proteomes" id="UP001159427"/>
    </source>
</evidence>
<evidence type="ECO:0000313" key="2">
    <source>
        <dbReference type="EMBL" id="CAH3186407.1"/>
    </source>
</evidence>
<name>A0ABN8S3U4_9CNID</name>
<proteinExistence type="predicted"/>
<dbReference type="PANTHER" id="PTHR31751">
    <property type="entry name" value="SI:CH211-108C17.2-RELATED-RELATED"/>
    <property type="match status" value="1"/>
</dbReference>
<sequence length="646" mass="73273">MEVDITGLSAVEDVKIIGDSSYIIHNGSVMVSRRSSFSDRSSAEESDGEMSFTAAADLLQELLPVSSTNEQKQHPENSSRHELPTNQVTKTTRSVMTQTGGRNEAKPSVPKHMPEYGPHQKFTRRYEESQYPGELGIIKGTKVICSLDLLVQQLGGMCKHPGCIFDTTVDYTLCGTSAMIRWKCPAGHIGRFCTSGEVNNVLSNNLQAAAAVLLCGNNFAKIERFAQFWGLSFISPSTFSRVQKLYCIPAIDEWWQWMRAELIAEFQNKELVVSGDGQCDSPGFSAKNLCYYLMEIVSEYILEVEVLDKRHVGMKSSTMETRALKNALKRLKSIASVIEVCTDASSSIKKLVADDFTDIFHSLDIWHKAKSIRKCIQKVAAIKGNEKIASWSDNIINHFWFCCAVASECDDQVKATKILKCLFLTNKWIDLLHHVCDEYQWTGGQCDQEELGADEERPPWFDCRDKDFAALQKVILEPTLLESFKYYVKFRHTGSLECANSMSLGYTLKRCSYKFQVYKARRQLAAVDWNYHINRPLSVNQNGEARHTRKYNQRTKEWNTKVVKVSKDFNYIRILMAKIFKRRINDKGPVDRHISLSDDDPARIAPTIAQVPPPSSKELFVKHQSRFSKCKNDLFSAKQSTQTNSE</sequence>
<feature type="region of interest" description="Disordered" evidence="1">
    <location>
        <begin position="67"/>
        <end position="118"/>
    </location>
</feature>
<protein>
    <submittedName>
        <fullName evidence="2">Uncharacterized protein</fullName>
    </submittedName>
</protein>
<dbReference type="EMBL" id="CALNXI010002332">
    <property type="protein sequence ID" value="CAH3186407.1"/>
    <property type="molecule type" value="Genomic_DNA"/>
</dbReference>
<keyword evidence="3" id="KW-1185">Reference proteome</keyword>
<reference evidence="2 3" key="1">
    <citation type="submission" date="2022-05" db="EMBL/GenBank/DDBJ databases">
        <authorList>
            <consortium name="Genoscope - CEA"/>
            <person name="William W."/>
        </authorList>
    </citation>
    <scope>NUCLEOTIDE SEQUENCE [LARGE SCALE GENOMIC DNA]</scope>
</reference>
<comment type="caution">
    <text evidence="2">The sequence shown here is derived from an EMBL/GenBank/DDBJ whole genome shotgun (WGS) entry which is preliminary data.</text>
</comment>
<dbReference type="Proteomes" id="UP001159427">
    <property type="component" value="Unassembled WGS sequence"/>
</dbReference>
<dbReference type="PANTHER" id="PTHR31751:SF7">
    <property type="entry name" value="THAP-TYPE DOMAIN-CONTAINING PROTEIN"/>
    <property type="match status" value="1"/>
</dbReference>